<comment type="similarity">
    <text evidence="2">Belongs to the metallo-beta-lactamase superfamily. RNA-metabolizing metallo-beta-lactamase-like family. CPSF2/YSH1 subfamily.</text>
</comment>
<dbReference type="Gene3D" id="3.60.15.10">
    <property type="entry name" value="Ribonuclease Z/Hydroxyacylglutathione hydrolase-like"/>
    <property type="match status" value="2"/>
</dbReference>
<dbReference type="GO" id="GO:0005847">
    <property type="term" value="C:mRNA cleavage and polyadenylation specificity factor complex"/>
    <property type="evidence" value="ECO:0007669"/>
    <property type="project" value="TreeGrafter"/>
</dbReference>
<feature type="domain" description="Pre-mRNA 3'-end-processing endonuclease polyadenylation factor C-term" evidence="11">
    <location>
        <begin position="594"/>
        <end position="903"/>
    </location>
</feature>
<dbReference type="InterPro" id="IPR001279">
    <property type="entry name" value="Metallo-B-lactamas"/>
</dbReference>
<keyword evidence="5" id="KW-0255">Endonuclease</keyword>
<feature type="compositionally biased region" description="Low complexity" evidence="8">
    <location>
        <begin position="805"/>
        <end position="818"/>
    </location>
</feature>
<dbReference type="SMART" id="SM01027">
    <property type="entry name" value="Beta-Casp"/>
    <property type="match status" value="1"/>
</dbReference>
<dbReference type="GO" id="GO:0006398">
    <property type="term" value="P:mRNA 3'-end processing by stem-loop binding and cleavage"/>
    <property type="evidence" value="ECO:0007669"/>
    <property type="project" value="TreeGrafter"/>
</dbReference>
<sequence length="937" mass="102894">MAPATKRKGPGDMVGVASISPDGISGLDDEMEVQLLGAGQEVRLVTPSPSPCRPHVQVTYFSLPVGVQVGRSCCVIKYKGRTIVCDAGVHPAFSGMAALPFLDELDWSTVDAILITHFHLDHAASLTYVMEKTNFKEGNGVVYMSHPTKAVYRYLMSDFVRVSTAGTDENLFTESEMLASFNQIQSFDFEQEILLPPSRNSDSTASVRFTSFAAGHVLGACMFLLEIAGARVLYTGDYSTEEDRHLVPAKVPNWERSPDVMICESTYGVQSHEPRLEKEAQFTSASSPFPPFPHPSASLSRPSTHPLTTPTDLVQSIVKRGGRVLLPVFALGRAQELLLILDEFWAEHPELQHVPIYYISSLAMKCMDVYRQYIHTMSPNIRSKFARGINPFDFKGKNSFIRPLDRGISKLNDRNPCVVMASPGFLTNGVSRELLEKWAPDPRNGLIITGYSVEGVMARTIMNEPTEILALNGGAKIPRRLCVPPSFAFLKATRALTHPPTRSVDYISFSAHVDYTQNSKFIDEVMPSHLILVHGEVNNMSRLRSALKTRFAERKNDVQIYTPRNVETVKLKFRGERMAKALGSLALTTPTPSTPLSGLLVSKDFSYTLLSPADLREFTGLSTSVILQRQRLVLSVSWDLVRWHLQGMYGKIVEGRDGEGTPTMRVMETVDVKLAHKHELAIEWVGGATNDMIADSVLAVVLGIESSPASVKQTSGGHSHHPHPHPYAEPASPPPSSKPLIAPTSPSTSADTAKPEEPDSFTDAAASLPSRLDRLIAFLDSYFGQVELIRPEDLPLCSPSPPASPTALPEAAAEALDTPPAPSEPAEKAEDEEKAQEKKERVVEERRVKRERERPGAPVVRVKLDEHFADVRVEDLTVTSDYTPLQRRVESVVQIAMAIVTPLSSIGDRSAMSLAGDLHRDKKRAEGTAGKEVETAA</sequence>
<dbReference type="Pfam" id="PF10996">
    <property type="entry name" value="Beta-Casp"/>
    <property type="match status" value="1"/>
</dbReference>
<reference evidence="13" key="1">
    <citation type="submission" date="2015-02" db="EMBL/GenBank/DDBJ databases">
        <authorList>
            <person name="Gon?alves P."/>
        </authorList>
    </citation>
    <scope>NUCLEOTIDE SEQUENCE [LARGE SCALE GENOMIC DNA]</scope>
</reference>
<feature type="region of interest" description="Disordered" evidence="8">
    <location>
        <begin position="709"/>
        <end position="763"/>
    </location>
</feature>
<evidence type="ECO:0000313" key="12">
    <source>
        <dbReference type="EMBL" id="CEQ39582.1"/>
    </source>
</evidence>
<gene>
    <name evidence="12" type="primary">SPOSA6832_01125</name>
</gene>
<dbReference type="GO" id="GO:0003723">
    <property type="term" value="F:RNA binding"/>
    <property type="evidence" value="ECO:0007669"/>
    <property type="project" value="TreeGrafter"/>
</dbReference>
<dbReference type="SUPFAM" id="SSF56281">
    <property type="entry name" value="Metallo-hydrolase/oxidoreductase"/>
    <property type="match status" value="1"/>
</dbReference>
<evidence type="ECO:0000256" key="3">
    <source>
        <dbReference type="ARBA" id="ARBA00022664"/>
    </source>
</evidence>
<dbReference type="PANTHER" id="PTHR11203">
    <property type="entry name" value="CLEAVAGE AND POLYADENYLATION SPECIFICITY FACTOR FAMILY MEMBER"/>
    <property type="match status" value="1"/>
</dbReference>
<evidence type="ECO:0000259" key="11">
    <source>
        <dbReference type="SMART" id="SM01098"/>
    </source>
</evidence>
<keyword evidence="7" id="KW-0539">Nucleus</keyword>
<dbReference type="InterPro" id="IPR011108">
    <property type="entry name" value="RMMBL"/>
</dbReference>
<organism evidence="12 13">
    <name type="scientific">Sporidiobolus salmonicolor</name>
    <name type="common">Yeast-like fungus</name>
    <name type="synonym">Sporobolomyces salmonicolor</name>
    <dbReference type="NCBI Taxonomy" id="5005"/>
    <lineage>
        <taxon>Eukaryota</taxon>
        <taxon>Fungi</taxon>
        <taxon>Dikarya</taxon>
        <taxon>Basidiomycota</taxon>
        <taxon>Pucciniomycotina</taxon>
        <taxon>Microbotryomycetes</taxon>
        <taxon>Sporidiobolales</taxon>
        <taxon>Sporidiobolaceae</taxon>
        <taxon>Sporobolomyces</taxon>
    </lineage>
</organism>
<name>A0A0D6EHS6_SPOSA</name>
<evidence type="ECO:0000313" key="13">
    <source>
        <dbReference type="Proteomes" id="UP000243876"/>
    </source>
</evidence>
<evidence type="ECO:0000259" key="9">
    <source>
        <dbReference type="SMART" id="SM00849"/>
    </source>
</evidence>
<evidence type="ECO:0000256" key="7">
    <source>
        <dbReference type="ARBA" id="ARBA00023242"/>
    </source>
</evidence>
<dbReference type="InterPro" id="IPR036866">
    <property type="entry name" value="RibonucZ/Hydroxyglut_hydro"/>
</dbReference>
<evidence type="ECO:0000256" key="2">
    <source>
        <dbReference type="ARBA" id="ARBA00010624"/>
    </source>
</evidence>
<dbReference type="PANTHER" id="PTHR11203:SF11">
    <property type="entry name" value="CLEAVAGE AND POLYADENYLATION SPECIFICITY FACTOR SUBUNIT 3"/>
    <property type="match status" value="1"/>
</dbReference>
<dbReference type="Pfam" id="PF07521">
    <property type="entry name" value="RMMBL"/>
    <property type="match status" value="1"/>
</dbReference>
<dbReference type="Pfam" id="PF00753">
    <property type="entry name" value="Lactamase_B"/>
    <property type="match status" value="1"/>
</dbReference>
<proteinExistence type="inferred from homology"/>
<feature type="domain" description="Metallo-beta-lactamase" evidence="9">
    <location>
        <begin position="70"/>
        <end position="272"/>
    </location>
</feature>
<evidence type="ECO:0000256" key="1">
    <source>
        <dbReference type="ARBA" id="ARBA00004123"/>
    </source>
</evidence>
<feature type="compositionally biased region" description="Basic and acidic residues" evidence="8">
    <location>
        <begin position="835"/>
        <end position="855"/>
    </location>
</feature>
<dbReference type="SMART" id="SM00849">
    <property type="entry name" value="Lactamase_B"/>
    <property type="match status" value="1"/>
</dbReference>
<evidence type="ECO:0000256" key="6">
    <source>
        <dbReference type="ARBA" id="ARBA00022801"/>
    </source>
</evidence>
<dbReference type="Pfam" id="PF11718">
    <property type="entry name" value="CPSF73-100_C"/>
    <property type="match status" value="1"/>
</dbReference>
<feature type="compositionally biased region" description="Pro residues" evidence="8">
    <location>
        <begin position="725"/>
        <end position="737"/>
    </location>
</feature>
<dbReference type="GO" id="GO:0004521">
    <property type="term" value="F:RNA endonuclease activity"/>
    <property type="evidence" value="ECO:0007669"/>
    <property type="project" value="TreeGrafter"/>
</dbReference>
<keyword evidence="4" id="KW-0540">Nuclease</keyword>
<dbReference type="InterPro" id="IPR021718">
    <property type="entry name" value="CPSF73-100_C"/>
</dbReference>
<protein>
    <submittedName>
        <fullName evidence="12">SPOSA6832_01125-mRNA-1:cds</fullName>
    </submittedName>
</protein>
<feature type="domain" description="Beta-Casp" evidence="10">
    <location>
        <begin position="334"/>
        <end position="461"/>
    </location>
</feature>
<dbReference type="AlphaFoldDB" id="A0A0D6EHS6"/>
<keyword evidence="3" id="KW-0507">mRNA processing</keyword>
<keyword evidence="6" id="KW-0378">Hydrolase</keyword>
<dbReference type="Gene3D" id="3.40.50.10890">
    <property type="match status" value="1"/>
</dbReference>
<dbReference type="EMBL" id="CENE01000003">
    <property type="protein sequence ID" value="CEQ39582.1"/>
    <property type="molecule type" value="Genomic_DNA"/>
</dbReference>
<evidence type="ECO:0000256" key="4">
    <source>
        <dbReference type="ARBA" id="ARBA00022722"/>
    </source>
</evidence>
<dbReference type="OrthoDB" id="10249535at2759"/>
<feature type="region of interest" description="Disordered" evidence="8">
    <location>
        <begin position="797"/>
        <end position="856"/>
    </location>
</feature>
<feature type="region of interest" description="Disordered" evidence="8">
    <location>
        <begin position="917"/>
        <end position="937"/>
    </location>
</feature>
<dbReference type="Proteomes" id="UP000243876">
    <property type="component" value="Unassembled WGS sequence"/>
</dbReference>
<dbReference type="SMART" id="SM01098">
    <property type="entry name" value="CPSF73-100_C"/>
    <property type="match status" value="1"/>
</dbReference>
<evidence type="ECO:0000256" key="8">
    <source>
        <dbReference type="SAM" id="MobiDB-lite"/>
    </source>
</evidence>
<accession>A0A0D6EHS6</accession>
<comment type="subcellular location">
    <subcellularLocation>
        <location evidence="1">Nucleus</location>
    </subcellularLocation>
</comment>
<dbReference type="InterPro" id="IPR050698">
    <property type="entry name" value="MBL"/>
</dbReference>
<keyword evidence="13" id="KW-1185">Reference proteome</keyword>
<dbReference type="InterPro" id="IPR022712">
    <property type="entry name" value="Beta_Casp"/>
</dbReference>
<dbReference type="GO" id="GO:0004534">
    <property type="term" value="F:5'-3' RNA exonuclease activity"/>
    <property type="evidence" value="ECO:0007669"/>
    <property type="project" value="TreeGrafter"/>
</dbReference>
<evidence type="ECO:0000256" key="5">
    <source>
        <dbReference type="ARBA" id="ARBA00022759"/>
    </source>
</evidence>
<evidence type="ECO:0000259" key="10">
    <source>
        <dbReference type="SMART" id="SM01027"/>
    </source>
</evidence>